<dbReference type="EC" id="7.1.1.1" evidence="1"/>
<proteinExistence type="predicted"/>
<evidence type="ECO:0000256" key="3">
    <source>
        <dbReference type="ARBA" id="ARBA00022967"/>
    </source>
</evidence>
<name>A0A4Z2DFS1_SCHJA</name>
<organism evidence="8 9">
    <name type="scientific">Schistosoma japonicum</name>
    <name type="common">Blood fluke</name>
    <dbReference type="NCBI Taxonomy" id="6182"/>
    <lineage>
        <taxon>Eukaryota</taxon>
        <taxon>Metazoa</taxon>
        <taxon>Spiralia</taxon>
        <taxon>Lophotrochozoa</taxon>
        <taxon>Platyhelminthes</taxon>
        <taxon>Trematoda</taxon>
        <taxon>Digenea</taxon>
        <taxon>Strigeidida</taxon>
        <taxon>Schistosomatoidea</taxon>
        <taxon>Schistosomatidae</taxon>
        <taxon>Schistosoma</taxon>
    </lineage>
</organism>
<comment type="caution">
    <text evidence="8">The sequence shown here is derived from an EMBL/GenBank/DDBJ whole genome shotgun (WGS) entry which is preliminary data.</text>
</comment>
<keyword evidence="9" id="KW-1185">Reference proteome</keyword>
<dbReference type="GO" id="GO:0006740">
    <property type="term" value="P:NADPH regeneration"/>
    <property type="evidence" value="ECO:0007669"/>
    <property type="project" value="TreeGrafter"/>
</dbReference>
<dbReference type="GO" id="GO:0050661">
    <property type="term" value="F:NADP binding"/>
    <property type="evidence" value="ECO:0007669"/>
    <property type="project" value="TreeGrafter"/>
</dbReference>
<dbReference type="EMBL" id="SKCS01000150">
    <property type="protein sequence ID" value="TNN15343.1"/>
    <property type="molecule type" value="Genomic_DNA"/>
</dbReference>
<reference evidence="8 9" key="1">
    <citation type="submission" date="2019-03" db="EMBL/GenBank/DDBJ databases">
        <title>An improved genome assembly of the fluke Schistosoma japonicum.</title>
        <authorList>
            <person name="Hu W."/>
            <person name="Luo F."/>
            <person name="Yin M."/>
            <person name="Mo X."/>
            <person name="Sun C."/>
            <person name="Wu Q."/>
            <person name="Zhu B."/>
            <person name="Xiang M."/>
            <person name="Wang J."/>
            <person name="Wang Y."/>
            <person name="Zhang T."/>
            <person name="Xu B."/>
            <person name="Zheng H."/>
            <person name="Feng Z."/>
        </authorList>
    </citation>
    <scope>NUCLEOTIDE SEQUENCE [LARGE SCALE GENOMIC DNA]</scope>
    <source>
        <strain evidence="8">HuSjv2</strain>
        <tissue evidence="8">Worms</tissue>
    </source>
</reference>
<keyword evidence="2" id="KW-0521">NADP</keyword>
<dbReference type="STRING" id="6182.A0A4Z2DFS1"/>
<dbReference type="OrthoDB" id="37244at2759"/>
<keyword evidence="4" id="KW-0520">NAD</keyword>
<dbReference type="InterPro" id="IPR007886">
    <property type="entry name" value="AlaDH/PNT_N"/>
</dbReference>
<comment type="catalytic activity">
    <reaction evidence="5">
        <text>NAD(+) + NADPH + H(+)(in) = NADH + NADP(+) + H(+)(out)</text>
        <dbReference type="Rhea" id="RHEA:47992"/>
        <dbReference type="ChEBI" id="CHEBI:15378"/>
        <dbReference type="ChEBI" id="CHEBI:57540"/>
        <dbReference type="ChEBI" id="CHEBI:57783"/>
        <dbReference type="ChEBI" id="CHEBI:57945"/>
        <dbReference type="ChEBI" id="CHEBI:58349"/>
        <dbReference type="EC" id="7.1.1.1"/>
    </reaction>
</comment>
<feature type="domain" description="Alanine dehydrogenase/pyridine nucleotide transhydrogenase N-terminal" evidence="7">
    <location>
        <begin position="51"/>
        <end position="167"/>
    </location>
</feature>
<evidence type="ECO:0000259" key="7">
    <source>
        <dbReference type="SMART" id="SM01003"/>
    </source>
</evidence>
<evidence type="ECO:0000256" key="5">
    <source>
        <dbReference type="ARBA" id="ARBA00048202"/>
    </source>
</evidence>
<gene>
    <name evidence="8" type="ORF">EWB00_001455</name>
</gene>
<dbReference type="PANTHER" id="PTHR10160:SF19">
    <property type="entry name" value="PROTON-TRANSLOCATING NAD(P)(+) TRANSHYDROGENASE"/>
    <property type="match status" value="1"/>
</dbReference>
<evidence type="ECO:0000256" key="6">
    <source>
        <dbReference type="SAM" id="MobiDB-lite"/>
    </source>
</evidence>
<dbReference type="Proteomes" id="UP000311919">
    <property type="component" value="Unassembled WGS sequence"/>
</dbReference>
<sequence>MAYILIALRPLTTTYSHRCHKIQLTSACYRAYSAKTESSELGVAYTNLHIGVPKESFAGERRVSVTPHTANLFSKYGFNVFVQSGAGSESNFLDSDYVKAGAKIIADSAESLYHQSDIILKIRPPSYSSPPKPSDEKLVQRGMKNQSFETEEAFLSDPSLTDNSSFI</sequence>
<dbReference type="PANTHER" id="PTHR10160">
    <property type="entry name" value="NAD(P) TRANSHYDROGENASE"/>
    <property type="match status" value="1"/>
</dbReference>
<keyword evidence="3" id="KW-1278">Translocase</keyword>
<dbReference type="AlphaFoldDB" id="A0A4Z2DFS1"/>
<dbReference type="SUPFAM" id="SSF52283">
    <property type="entry name" value="Formate/glycerate dehydrogenase catalytic domain-like"/>
    <property type="match status" value="1"/>
</dbReference>
<dbReference type="Pfam" id="PF05222">
    <property type="entry name" value="AlaDh_PNT_N"/>
    <property type="match status" value="1"/>
</dbReference>
<evidence type="ECO:0000313" key="8">
    <source>
        <dbReference type="EMBL" id="TNN15343.1"/>
    </source>
</evidence>
<evidence type="ECO:0000313" key="9">
    <source>
        <dbReference type="Proteomes" id="UP000311919"/>
    </source>
</evidence>
<evidence type="ECO:0000256" key="4">
    <source>
        <dbReference type="ARBA" id="ARBA00023027"/>
    </source>
</evidence>
<evidence type="ECO:0000256" key="1">
    <source>
        <dbReference type="ARBA" id="ARBA00012943"/>
    </source>
</evidence>
<dbReference type="Gene3D" id="3.40.50.720">
    <property type="entry name" value="NAD(P)-binding Rossmann-like Domain"/>
    <property type="match status" value="1"/>
</dbReference>
<dbReference type="GO" id="GO:0008750">
    <property type="term" value="F:proton-translocating NAD(P)+ transhydrogenase activity"/>
    <property type="evidence" value="ECO:0007669"/>
    <property type="project" value="UniProtKB-EC"/>
</dbReference>
<dbReference type="SMART" id="SM01003">
    <property type="entry name" value="AlaDh_PNT_N"/>
    <property type="match status" value="1"/>
</dbReference>
<feature type="region of interest" description="Disordered" evidence="6">
    <location>
        <begin position="124"/>
        <end position="143"/>
    </location>
</feature>
<protein>
    <recommendedName>
        <fullName evidence="1">proton-translocating NAD(P)(+) transhydrogenase</fullName>
        <ecNumber evidence="1">7.1.1.1</ecNumber>
    </recommendedName>
</protein>
<accession>A0A4Z2DFS1</accession>
<evidence type="ECO:0000256" key="2">
    <source>
        <dbReference type="ARBA" id="ARBA00022857"/>
    </source>
</evidence>